<dbReference type="PROSITE" id="PS50045">
    <property type="entry name" value="SIGMA54_INTERACT_4"/>
    <property type="match status" value="1"/>
</dbReference>
<dbReference type="InterPro" id="IPR001789">
    <property type="entry name" value="Sig_transdc_resp-reg_receiver"/>
</dbReference>
<dbReference type="InterPro" id="IPR002197">
    <property type="entry name" value="HTH_Fis"/>
</dbReference>
<dbReference type="Pfam" id="PF00072">
    <property type="entry name" value="Response_reg"/>
    <property type="match status" value="1"/>
</dbReference>
<dbReference type="InterPro" id="IPR027417">
    <property type="entry name" value="P-loop_NTPase"/>
</dbReference>
<keyword evidence="4" id="KW-0804">Transcription</keyword>
<dbReference type="InterPro" id="IPR009057">
    <property type="entry name" value="Homeodomain-like_sf"/>
</dbReference>
<gene>
    <name evidence="8" type="ORF">XD92_0898</name>
</gene>
<feature type="domain" description="Response regulatory" evidence="7">
    <location>
        <begin position="7"/>
        <end position="121"/>
    </location>
</feature>
<dbReference type="Pfam" id="PF00158">
    <property type="entry name" value="Sigma54_activat"/>
    <property type="match status" value="1"/>
</dbReference>
<dbReference type="Gene3D" id="1.10.8.60">
    <property type="match status" value="1"/>
</dbReference>
<dbReference type="Proteomes" id="UP000053860">
    <property type="component" value="Unassembled WGS sequence"/>
</dbReference>
<dbReference type="PROSITE" id="PS50110">
    <property type="entry name" value="RESPONSE_REGULATORY"/>
    <property type="match status" value="1"/>
</dbReference>
<dbReference type="SMART" id="SM00448">
    <property type="entry name" value="REC"/>
    <property type="match status" value="1"/>
</dbReference>
<dbReference type="Gene3D" id="1.10.10.60">
    <property type="entry name" value="Homeodomain-like"/>
    <property type="match status" value="1"/>
</dbReference>
<organism evidence="8 9">
    <name type="scientific">Proteiniphilum acetatigenes</name>
    <dbReference type="NCBI Taxonomy" id="294710"/>
    <lineage>
        <taxon>Bacteria</taxon>
        <taxon>Pseudomonadati</taxon>
        <taxon>Bacteroidota</taxon>
        <taxon>Bacteroidia</taxon>
        <taxon>Bacteroidales</taxon>
        <taxon>Dysgonomonadaceae</taxon>
        <taxon>Proteiniphilum</taxon>
    </lineage>
</organism>
<evidence type="ECO:0000256" key="3">
    <source>
        <dbReference type="ARBA" id="ARBA00023015"/>
    </source>
</evidence>
<feature type="modified residue" description="4-aspartylphosphate" evidence="5">
    <location>
        <position position="56"/>
    </location>
</feature>
<evidence type="ECO:0000256" key="2">
    <source>
        <dbReference type="ARBA" id="ARBA00022840"/>
    </source>
</evidence>
<dbReference type="Pfam" id="PF02954">
    <property type="entry name" value="HTH_8"/>
    <property type="match status" value="1"/>
</dbReference>
<dbReference type="InterPro" id="IPR002078">
    <property type="entry name" value="Sigma_54_int"/>
</dbReference>
<dbReference type="GO" id="GO:0005524">
    <property type="term" value="F:ATP binding"/>
    <property type="evidence" value="ECO:0007669"/>
    <property type="project" value="UniProtKB-KW"/>
</dbReference>
<dbReference type="GO" id="GO:0000160">
    <property type="term" value="P:phosphorelay signal transduction system"/>
    <property type="evidence" value="ECO:0007669"/>
    <property type="project" value="InterPro"/>
</dbReference>
<evidence type="ECO:0000313" key="9">
    <source>
        <dbReference type="Proteomes" id="UP000053860"/>
    </source>
</evidence>
<dbReference type="PANTHER" id="PTHR32071">
    <property type="entry name" value="TRANSCRIPTIONAL REGULATORY PROTEIN"/>
    <property type="match status" value="1"/>
</dbReference>
<evidence type="ECO:0000259" key="7">
    <source>
        <dbReference type="PROSITE" id="PS50110"/>
    </source>
</evidence>
<evidence type="ECO:0000256" key="1">
    <source>
        <dbReference type="ARBA" id="ARBA00022741"/>
    </source>
</evidence>
<evidence type="ECO:0000259" key="6">
    <source>
        <dbReference type="PROSITE" id="PS50045"/>
    </source>
</evidence>
<sequence length="435" mass="49615">MHVMKRNFLVVDNNLAVCLMLKSWLVKKGYNAETATDVSTAKQMVRNQPYDLIVVDVKMPDIDGFTFLSWVKKFDPDILVIMMTGYADIESAIASIKSGASDYISKPIEPEHFFQKIDEAFQSQLNRQRKDFCCNEMIKPPGKVYAELLQYLDDVVDQKNHLLITGSRGSGKASIVRYLHEKGYDQSQPLVTVDLEQIESEMEASRSLTGSTTKVSLLMDRFVEARGGMIYICNAELLDLNLQTKLLSMLTRQSRSDDFVQVVISSVKEKKVLQKVLIPKFYALLEKNSVELPDIKGEKEVIDAFTNHFLKLSNFILNKEIKGLEPELKEQFYSYPWNGNIQELKSMILKAVLLTESGRIPATLASELFGKEETRKEEKSQSISSIQKLRKENYEKEKIIEALAFAKGNKTMAASILHIDRKTLYNKMKLYKIST</sequence>
<dbReference type="InterPro" id="IPR011006">
    <property type="entry name" value="CheY-like_superfamily"/>
</dbReference>
<keyword evidence="1" id="KW-0547">Nucleotide-binding</keyword>
<dbReference type="Gene3D" id="3.40.50.2300">
    <property type="match status" value="1"/>
</dbReference>
<protein>
    <submittedName>
        <fullName evidence="8">Two component, sigma54 specific, transcriptional regulator, Fis family</fullName>
    </submittedName>
</protein>
<name>A0A117M089_9BACT</name>
<comment type="caution">
    <text evidence="8">The sequence shown here is derived from an EMBL/GenBank/DDBJ whole genome shotgun (WGS) entry which is preliminary data.</text>
</comment>
<dbReference type="PANTHER" id="PTHR32071:SF81">
    <property type="entry name" value="PROPIONATE CATABOLISM OPERON REGULATORY PROTEIN"/>
    <property type="match status" value="1"/>
</dbReference>
<dbReference type="SUPFAM" id="SSF52540">
    <property type="entry name" value="P-loop containing nucleoside triphosphate hydrolases"/>
    <property type="match status" value="1"/>
</dbReference>
<keyword evidence="2" id="KW-0067">ATP-binding</keyword>
<evidence type="ECO:0000256" key="4">
    <source>
        <dbReference type="ARBA" id="ARBA00023163"/>
    </source>
</evidence>
<dbReference type="GO" id="GO:0043565">
    <property type="term" value="F:sequence-specific DNA binding"/>
    <property type="evidence" value="ECO:0007669"/>
    <property type="project" value="InterPro"/>
</dbReference>
<proteinExistence type="predicted"/>
<dbReference type="Gene3D" id="3.40.50.300">
    <property type="entry name" value="P-loop containing nucleotide triphosphate hydrolases"/>
    <property type="match status" value="1"/>
</dbReference>
<dbReference type="InterPro" id="IPR058031">
    <property type="entry name" value="AAA_lid_NorR"/>
</dbReference>
<evidence type="ECO:0000256" key="5">
    <source>
        <dbReference type="PROSITE-ProRule" id="PRU00169"/>
    </source>
</evidence>
<dbReference type="Pfam" id="PF25601">
    <property type="entry name" value="AAA_lid_14"/>
    <property type="match status" value="1"/>
</dbReference>
<dbReference type="GO" id="GO:0006355">
    <property type="term" value="P:regulation of DNA-templated transcription"/>
    <property type="evidence" value="ECO:0007669"/>
    <property type="project" value="InterPro"/>
</dbReference>
<evidence type="ECO:0000313" key="8">
    <source>
        <dbReference type="EMBL" id="KUK77169.1"/>
    </source>
</evidence>
<dbReference type="SUPFAM" id="SSF46689">
    <property type="entry name" value="Homeodomain-like"/>
    <property type="match status" value="1"/>
</dbReference>
<dbReference type="SUPFAM" id="SSF52172">
    <property type="entry name" value="CheY-like"/>
    <property type="match status" value="1"/>
</dbReference>
<reference evidence="9" key="1">
    <citation type="journal article" date="2015" name="MBio">
        <title>Genome-Resolved Metagenomic Analysis Reveals Roles for Candidate Phyla and Other Microbial Community Members in Biogeochemical Transformations in Oil Reservoirs.</title>
        <authorList>
            <person name="Hu P."/>
            <person name="Tom L."/>
            <person name="Singh A."/>
            <person name="Thomas B.C."/>
            <person name="Baker B.J."/>
            <person name="Piceno Y.M."/>
            <person name="Andersen G.L."/>
            <person name="Banfield J.F."/>
        </authorList>
    </citation>
    <scope>NUCLEOTIDE SEQUENCE [LARGE SCALE GENOMIC DNA]</scope>
</reference>
<feature type="domain" description="Sigma-54 factor interaction" evidence="6">
    <location>
        <begin position="138"/>
        <end position="353"/>
    </location>
</feature>
<keyword evidence="5" id="KW-0597">Phosphoprotein</keyword>
<dbReference type="AlphaFoldDB" id="A0A117M089"/>
<keyword evidence="3" id="KW-0805">Transcription regulation</keyword>
<dbReference type="EMBL" id="LGGN01000158">
    <property type="protein sequence ID" value="KUK77169.1"/>
    <property type="molecule type" value="Genomic_DNA"/>
</dbReference>
<dbReference type="CDD" id="cd00156">
    <property type="entry name" value="REC"/>
    <property type="match status" value="1"/>
</dbReference>
<dbReference type="PRINTS" id="PR01590">
    <property type="entry name" value="HTHFIS"/>
</dbReference>
<accession>A0A117M089</accession>